<dbReference type="GO" id="GO:0080120">
    <property type="term" value="P:CAAX-box protein maturation"/>
    <property type="evidence" value="ECO:0007669"/>
    <property type="project" value="UniProtKB-ARBA"/>
</dbReference>
<keyword evidence="3" id="KW-0378">Hydrolase</keyword>
<dbReference type="InterPro" id="IPR003675">
    <property type="entry name" value="Rce1/LyrA-like_dom"/>
</dbReference>
<feature type="transmembrane region" description="Helical" evidence="1">
    <location>
        <begin position="7"/>
        <end position="26"/>
    </location>
</feature>
<dbReference type="GO" id="GO:0004175">
    <property type="term" value="F:endopeptidase activity"/>
    <property type="evidence" value="ECO:0007669"/>
    <property type="project" value="UniProtKB-ARBA"/>
</dbReference>
<feature type="transmembrane region" description="Helical" evidence="1">
    <location>
        <begin position="140"/>
        <end position="158"/>
    </location>
</feature>
<gene>
    <name evidence="3" type="ORF">C1634_000590</name>
</gene>
<comment type="caution">
    <text evidence="3">The sequence shown here is derived from an EMBL/GenBank/DDBJ whole genome shotgun (WGS) entry which is preliminary data.</text>
</comment>
<evidence type="ECO:0000313" key="4">
    <source>
        <dbReference type="Proteomes" id="UP000236413"/>
    </source>
</evidence>
<keyword evidence="3" id="KW-0482">Metalloprotease</keyword>
<dbReference type="Proteomes" id="UP000236413">
    <property type="component" value="Unassembled WGS sequence"/>
</dbReference>
<feature type="domain" description="CAAX prenyl protease 2/Lysostaphin resistance protein A-like" evidence="2">
    <location>
        <begin position="111"/>
        <end position="204"/>
    </location>
</feature>
<feature type="transmembrane region" description="Helical" evidence="1">
    <location>
        <begin position="164"/>
        <end position="185"/>
    </location>
</feature>
<protein>
    <submittedName>
        <fullName evidence="3">CPBP family intramembrane metalloprotease</fullName>
    </submittedName>
</protein>
<proteinExistence type="predicted"/>
<dbReference type="GO" id="GO:0008237">
    <property type="term" value="F:metallopeptidase activity"/>
    <property type="evidence" value="ECO:0007669"/>
    <property type="project" value="UniProtKB-KW"/>
</dbReference>
<dbReference type="EMBL" id="PPEG02000001">
    <property type="protein sequence ID" value="PWN65278.1"/>
    <property type="molecule type" value="Genomic_DNA"/>
</dbReference>
<reference evidence="3 4" key="1">
    <citation type="submission" date="2018-04" db="EMBL/GenBank/DDBJ databases">
        <title>Chryseobacterium oncorhynchi 701B-08T from rainbow trout, and Chryseobacterium viscerum 687B-08T from diseased fish.</title>
        <authorList>
            <person name="Jeong J.-J."/>
            <person name="Lee Y.J."/>
            <person name="Pathiraja D."/>
            <person name="Park B."/>
            <person name="Choi I.-G."/>
            <person name="Kim K.D."/>
        </authorList>
    </citation>
    <scope>NUCLEOTIDE SEQUENCE [LARGE SCALE GENOMIC DNA]</scope>
    <source>
        <strain evidence="3 4">687B-08</strain>
    </source>
</reference>
<dbReference type="AlphaFoldDB" id="A0A316X1Z3"/>
<keyword evidence="1" id="KW-1133">Transmembrane helix</keyword>
<dbReference type="Pfam" id="PF02517">
    <property type="entry name" value="Rce1-like"/>
    <property type="match status" value="1"/>
</dbReference>
<keyword evidence="3" id="KW-0645">Protease</keyword>
<feature type="transmembrane region" description="Helical" evidence="1">
    <location>
        <begin position="41"/>
        <end position="62"/>
    </location>
</feature>
<dbReference type="GO" id="GO:0006508">
    <property type="term" value="P:proteolysis"/>
    <property type="evidence" value="ECO:0007669"/>
    <property type="project" value="UniProtKB-KW"/>
</dbReference>
<keyword evidence="1" id="KW-0812">Transmembrane</keyword>
<dbReference type="RefSeq" id="WP_103232471.1">
    <property type="nucleotide sequence ID" value="NZ_PPEG02000001.1"/>
</dbReference>
<feature type="transmembrane region" description="Helical" evidence="1">
    <location>
        <begin position="111"/>
        <end position="133"/>
    </location>
</feature>
<feature type="transmembrane region" description="Helical" evidence="1">
    <location>
        <begin position="82"/>
        <end position="99"/>
    </location>
</feature>
<accession>A0A316X1Z3</accession>
<name>A0A316X1Z3_9FLAO</name>
<sequence>MSKNIRFFSIFILGFTTYYFFDLLYFKSIQSFSKNLFQSKAIAHVIAYSVSLIPLVITSKLLLPKRNILDIFSLNKSIIKGFFLTLIGTLPMLIGYLIHFRFTSTINVESLFINTVSSAFFEEVIFRAFLIGILYRFTRLGFLSSALLGSLLFAQVHLYQSQDITELAEIFVITFLGSLFFAWVYFESEYNLWTAIFLHFFMNLYWEIFNVSENVSGNLYGNLYKILSIIVMIAVVIYFKRKNKISFEITWKSLFIKTRELQS</sequence>
<feature type="transmembrane region" description="Helical" evidence="1">
    <location>
        <begin position="192"/>
        <end position="209"/>
    </location>
</feature>
<evidence type="ECO:0000256" key="1">
    <source>
        <dbReference type="SAM" id="Phobius"/>
    </source>
</evidence>
<evidence type="ECO:0000259" key="2">
    <source>
        <dbReference type="Pfam" id="PF02517"/>
    </source>
</evidence>
<feature type="transmembrane region" description="Helical" evidence="1">
    <location>
        <begin position="221"/>
        <end position="239"/>
    </location>
</feature>
<organism evidence="3 4">
    <name type="scientific">Chryseobacterium viscerum</name>
    <dbReference type="NCBI Taxonomy" id="1037377"/>
    <lineage>
        <taxon>Bacteria</taxon>
        <taxon>Pseudomonadati</taxon>
        <taxon>Bacteroidota</taxon>
        <taxon>Flavobacteriia</taxon>
        <taxon>Flavobacteriales</taxon>
        <taxon>Weeksellaceae</taxon>
        <taxon>Chryseobacterium group</taxon>
        <taxon>Chryseobacterium</taxon>
    </lineage>
</organism>
<evidence type="ECO:0000313" key="3">
    <source>
        <dbReference type="EMBL" id="PWN65278.1"/>
    </source>
</evidence>
<keyword evidence="1" id="KW-0472">Membrane</keyword>